<dbReference type="Gene3D" id="3.40.630.30">
    <property type="match status" value="1"/>
</dbReference>
<name>A0A1I2VMD0_9FIRM</name>
<dbReference type="PROSITE" id="PS51191">
    <property type="entry name" value="FEMABX"/>
    <property type="match status" value="1"/>
</dbReference>
<feature type="domain" description="BioF2-like acetyltransferase" evidence="7">
    <location>
        <begin position="164"/>
        <end position="295"/>
    </location>
</feature>
<dbReference type="Pfam" id="PF13480">
    <property type="entry name" value="Acetyltransf_6"/>
    <property type="match status" value="1"/>
</dbReference>
<evidence type="ECO:0000256" key="6">
    <source>
        <dbReference type="ARBA" id="ARBA00023316"/>
    </source>
</evidence>
<dbReference type="STRING" id="341036.SAMN05660649_03053"/>
<dbReference type="Proteomes" id="UP000199337">
    <property type="component" value="Unassembled WGS sequence"/>
</dbReference>
<sequence>MDYDVLGLRDREQWLRELDKLKDIKPDLHYRPEYLGLFGDMGEARLFIYHEGTETVIYPFFLRKVNLIPGLADKLSLDLYDITGPYGYGGPLATPAAGDNVLSSFYRCFANYCNSKNIITEFIRFHPILGNHRLMQNHVEVARVSSVVCVDLRGSVEKIWSGYKRNNRKNINKAYREGLKVVLEEAPAHLADFLGIYHQTLARRQAGNFYYFNTEFYKYLHRELRGNFLYAHTLINGRVISTELLLYNESYIHSFLGGTLEQFYEYRPNNILKHEVIKWAKNKGINYFLLGGGYRDEDGIFRYKLSFASNGVLDFYVGKKVHNQEAVSRLEQIMASQKPRESESYFPSYRRY</sequence>
<dbReference type="GO" id="GO:0009252">
    <property type="term" value="P:peptidoglycan biosynthetic process"/>
    <property type="evidence" value="ECO:0007669"/>
    <property type="project" value="UniProtKB-KW"/>
</dbReference>
<dbReference type="PANTHER" id="PTHR36174">
    <property type="entry name" value="LIPID II:GLYCINE GLYCYLTRANSFERASE"/>
    <property type="match status" value="1"/>
</dbReference>
<keyword evidence="4" id="KW-0573">Peptidoglycan synthesis</keyword>
<evidence type="ECO:0000256" key="4">
    <source>
        <dbReference type="ARBA" id="ARBA00022984"/>
    </source>
</evidence>
<gene>
    <name evidence="8" type="ORF">SAMN05660649_03053</name>
</gene>
<evidence type="ECO:0000256" key="2">
    <source>
        <dbReference type="ARBA" id="ARBA00022679"/>
    </source>
</evidence>
<dbReference type="InterPro" id="IPR050644">
    <property type="entry name" value="PG_Glycine_Bridge_Synth"/>
</dbReference>
<dbReference type="SUPFAM" id="SSF55729">
    <property type="entry name" value="Acyl-CoA N-acyltransferases (Nat)"/>
    <property type="match status" value="1"/>
</dbReference>
<dbReference type="RefSeq" id="WP_092472237.1">
    <property type="nucleotide sequence ID" value="NZ_FOOX01000011.1"/>
</dbReference>
<keyword evidence="2 8" id="KW-0808">Transferase</keyword>
<dbReference type="PANTHER" id="PTHR36174:SF1">
    <property type="entry name" value="LIPID II:GLYCINE GLYCYLTRANSFERASE"/>
    <property type="match status" value="1"/>
</dbReference>
<dbReference type="InterPro" id="IPR003447">
    <property type="entry name" value="FEMABX"/>
</dbReference>
<keyword evidence="5" id="KW-0012">Acyltransferase</keyword>
<organism evidence="8 9">
    <name type="scientific">Desulfotruncus arcticus DSM 17038</name>
    <dbReference type="NCBI Taxonomy" id="1121424"/>
    <lineage>
        <taxon>Bacteria</taxon>
        <taxon>Bacillati</taxon>
        <taxon>Bacillota</taxon>
        <taxon>Clostridia</taxon>
        <taxon>Eubacteriales</taxon>
        <taxon>Desulfallaceae</taxon>
        <taxon>Desulfotruncus</taxon>
    </lineage>
</organism>
<keyword evidence="6" id="KW-0961">Cell wall biogenesis/degradation</keyword>
<dbReference type="InterPro" id="IPR038740">
    <property type="entry name" value="BioF2-like_GNAT_dom"/>
</dbReference>
<evidence type="ECO:0000313" key="9">
    <source>
        <dbReference type="Proteomes" id="UP000199337"/>
    </source>
</evidence>
<dbReference type="AlphaFoldDB" id="A0A1I2VMD0"/>
<evidence type="ECO:0000256" key="1">
    <source>
        <dbReference type="ARBA" id="ARBA00009943"/>
    </source>
</evidence>
<comment type="similarity">
    <text evidence="1">Belongs to the FemABX family.</text>
</comment>
<protein>
    <submittedName>
        <fullName evidence="8">Acetyltransferase (GNAT) domain-containing protein</fullName>
    </submittedName>
</protein>
<evidence type="ECO:0000313" key="8">
    <source>
        <dbReference type="EMBL" id="SFG89407.1"/>
    </source>
</evidence>
<evidence type="ECO:0000259" key="7">
    <source>
        <dbReference type="Pfam" id="PF13480"/>
    </source>
</evidence>
<dbReference type="OrthoDB" id="9785911at2"/>
<accession>A0A1I2VMD0</accession>
<keyword evidence="3" id="KW-0133">Cell shape</keyword>
<dbReference type="InterPro" id="IPR016181">
    <property type="entry name" value="Acyl_CoA_acyltransferase"/>
</dbReference>
<dbReference type="EMBL" id="FOOX01000011">
    <property type="protein sequence ID" value="SFG89407.1"/>
    <property type="molecule type" value="Genomic_DNA"/>
</dbReference>
<reference evidence="9" key="1">
    <citation type="submission" date="2016-10" db="EMBL/GenBank/DDBJ databases">
        <authorList>
            <person name="Varghese N."/>
            <person name="Submissions S."/>
        </authorList>
    </citation>
    <scope>NUCLEOTIDE SEQUENCE [LARGE SCALE GENOMIC DNA]</scope>
    <source>
        <strain evidence="9">DSM 17038</strain>
    </source>
</reference>
<evidence type="ECO:0000256" key="3">
    <source>
        <dbReference type="ARBA" id="ARBA00022960"/>
    </source>
</evidence>
<proteinExistence type="inferred from homology"/>
<dbReference type="GO" id="GO:0008360">
    <property type="term" value="P:regulation of cell shape"/>
    <property type="evidence" value="ECO:0007669"/>
    <property type="project" value="UniProtKB-KW"/>
</dbReference>
<dbReference type="GO" id="GO:0016755">
    <property type="term" value="F:aminoacyltransferase activity"/>
    <property type="evidence" value="ECO:0007669"/>
    <property type="project" value="InterPro"/>
</dbReference>
<keyword evidence="9" id="KW-1185">Reference proteome</keyword>
<dbReference type="GO" id="GO:0071555">
    <property type="term" value="P:cell wall organization"/>
    <property type="evidence" value="ECO:0007669"/>
    <property type="project" value="UniProtKB-KW"/>
</dbReference>
<evidence type="ECO:0000256" key="5">
    <source>
        <dbReference type="ARBA" id="ARBA00023315"/>
    </source>
</evidence>